<dbReference type="Gene3D" id="1.10.30.10">
    <property type="entry name" value="High mobility group box domain"/>
    <property type="match status" value="1"/>
</dbReference>
<dbReference type="Proteomes" id="UP001163105">
    <property type="component" value="Unassembled WGS sequence"/>
</dbReference>
<keyword evidence="4" id="KW-1185">Reference proteome</keyword>
<dbReference type="Pfam" id="PF00505">
    <property type="entry name" value="HMG_box"/>
    <property type="match status" value="1"/>
</dbReference>
<evidence type="ECO:0000259" key="2">
    <source>
        <dbReference type="Pfam" id="PF00505"/>
    </source>
</evidence>
<feature type="region of interest" description="Disordered" evidence="1">
    <location>
        <begin position="98"/>
        <end position="119"/>
    </location>
</feature>
<comment type="caution">
    <text evidence="3">The sequence shown here is derived from an EMBL/GenBank/DDBJ whole genome shotgun (WGS) entry which is preliminary data.</text>
</comment>
<protein>
    <submittedName>
        <fullName evidence="3">Homeobox and C2H2 transcription factor</fullName>
    </submittedName>
</protein>
<accession>A0AB34FXK1</accession>
<keyword evidence="3" id="KW-0238">DNA-binding</keyword>
<proteinExistence type="predicted"/>
<keyword evidence="3" id="KW-0371">Homeobox</keyword>
<evidence type="ECO:0000313" key="3">
    <source>
        <dbReference type="EMBL" id="KAJ6444133.1"/>
    </source>
</evidence>
<reference evidence="3" key="1">
    <citation type="submission" date="2023-01" db="EMBL/GenBank/DDBJ databases">
        <title>The growth and conidiation of Purpureocillium lavendulum are regulated by nitrogen source and histone H3K14 acetylation.</title>
        <authorList>
            <person name="Tang P."/>
            <person name="Han J."/>
            <person name="Zhang C."/>
            <person name="Tang P."/>
            <person name="Qi F."/>
            <person name="Zhang K."/>
            <person name="Liang L."/>
        </authorList>
    </citation>
    <scope>NUCLEOTIDE SEQUENCE</scope>
    <source>
        <strain evidence="3">YMF1.00683</strain>
    </source>
</reference>
<organism evidence="3 4">
    <name type="scientific">Purpureocillium lavendulum</name>
    <dbReference type="NCBI Taxonomy" id="1247861"/>
    <lineage>
        <taxon>Eukaryota</taxon>
        <taxon>Fungi</taxon>
        <taxon>Dikarya</taxon>
        <taxon>Ascomycota</taxon>
        <taxon>Pezizomycotina</taxon>
        <taxon>Sordariomycetes</taxon>
        <taxon>Hypocreomycetidae</taxon>
        <taxon>Hypocreales</taxon>
        <taxon>Ophiocordycipitaceae</taxon>
        <taxon>Purpureocillium</taxon>
    </lineage>
</organism>
<sequence>MSVARAGPLPEEVDCYSSIHCSNDLRVIVPDTLHVSSLRYMAEDLSRRTQKPVKVFHNSVAQKFRLCLWGEGTTPSLGRHDFFFFECDVSARRDAQPSQLPLAPARNNGQAPAARERPAIYDRHHSAELKEEDPNMDEEEIALLVATMWECEPEEEKAIWEQWAKEEAEPVGQHESAPSN</sequence>
<gene>
    <name evidence="3" type="ORF">O9K51_02527</name>
</gene>
<dbReference type="InterPro" id="IPR036910">
    <property type="entry name" value="HMG_box_dom_sf"/>
</dbReference>
<dbReference type="SUPFAM" id="SSF47095">
    <property type="entry name" value="HMG-box"/>
    <property type="match status" value="1"/>
</dbReference>
<feature type="domain" description="HMG box" evidence="2">
    <location>
        <begin position="120"/>
        <end position="168"/>
    </location>
</feature>
<name>A0AB34FXK1_9HYPO</name>
<evidence type="ECO:0000256" key="1">
    <source>
        <dbReference type="SAM" id="MobiDB-lite"/>
    </source>
</evidence>
<dbReference type="InterPro" id="IPR009071">
    <property type="entry name" value="HMG_box_dom"/>
</dbReference>
<dbReference type="AlphaFoldDB" id="A0AB34FXK1"/>
<dbReference type="GO" id="GO:0003677">
    <property type="term" value="F:DNA binding"/>
    <property type="evidence" value="ECO:0007669"/>
    <property type="project" value="UniProtKB-KW"/>
</dbReference>
<evidence type="ECO:0000313" key="4">
    <source>
        <dbReference type="Proteomes" id="UP001163105"/>
    </source>
</evidence>
<dbReference type="EMBL" id="JAQHRD010000002">
    <property type="protein sequence ID" value="KAJ6444133.1"/>
    <property type="molecule type" value="Genomic_DNA"/>
</dbReference>